<dbReference type="STRING" id="1448321.A0A317WNU8"/>
<evidence type="ECO:0000313" key="9">
    <source>
        <dbReference type="Proteomes" id="UP000247233"/>
    </source>
</evidence>
<evidence type="ECO:0000256" key="3">
    <source>
        <dbReference type="ARBA" id="ARBA00022989"/>
    </source>
</evidence>
<evidence type="ECO:0000256" key="5">
    <source>
        <dbReference type="ARBA" id="ARBA00038359"/>
    </source>
</evidence>
<feature type="transmembrane region" description="Helical" evidence="6">
    <location>
        <begin position="16"/>
        <end position="37"/>
    </location>
</feature>
<comment type="subcellular location">
    <subcellularLocation>
        <location evidence="1">Membrane</location>
        <topology evidence="1">Multi-pass membrane protein</topology>
    </subcellularLocation>
</comment>
<feature type="transmembrane region" description="Helical" evidence="6">
    <location>
        <begin position="127"/>
        <end position="148"/>
    </location>
</feature>
<keyword evidence="4 6" id="KW-0472">Membrane</keyword>
<feature type="transmembrane region" description="Helical" evidence="6">
    <location>
        <begin position="168"/>
        <end position="188"/>
    </location>
</feature>
<sequence length="363" mass="39094">MATPAASDAPDKGPTMLAVLWPLTAFAALVVAVRLYIRAKILRKLWIDDWLITASSAIVIAQVIAVTAAVRQGLGRHIATLMPAAAEQAMLADDIGWIFGVLSFSLPKLAVAALLDRILIPGPRIRVALWGLTALMAVMAVVNILVFITSCNPPRAMWTSVPGATCRSINVIISVSAACGSLSAFTDLAMAIYPTIRLWHLRMSRRKKIALCAVLGCGVFSACAACVKLSYLKAMETESDPTYGPWLYVVLNGVEANLVVLGSCIPTLQPLIEPLSGMRRRQVPSGQPLSSSYPETIGRWKKTKVAVRADDSLWKDSQDGILPEECSPTTTTRMEIYGTDQVRVEHHAVTPVPSRVTADPPSP</sequence>
<organism evidence="8 9">
    <name type="scientific">Aspergillus heteromorphus CBS 117.55</name>
    <dbReference type="NCBI Taxonomy" id="1448321"/>
    <lineage>
        <taxon>Eukaryota</taxon>
        <taxon>Fungi</taxon>
        <taxon>Dikarya</taxon>
        <taxon>Ascomycota</taxon>
        <taxon>Pezizomycotina</taxon>
        <taxon>Eurotiomycetes</taxon>
        <taxon>Eurotiomycetidae</taxon>
        <taxon>Eurotiales</taxon>
        <taxon>Aspergillaceae</taxon>
        <taxon>Aspergillus</taxon>
        <taxon>Aspergillus subgen. Circumdati</taxon>
    </lineage>
</organism>
<protein>
    <recommendedName>
        <fullName evidence="7">Rhodopsin domain-containing protein</fullName>
    </recommendedName>
</protein>
<dbReference type="PANTHER" id="PTHR33048:SF155">
    <property type="entry name" value="INTEGRAL MEMBRANE PROTEIN"/>
    <property type="match status" value="1"/>
</dbReference>
<dbReference type="GO" id="GO:0016020">
    <property type="term" value="C:membrane"/>
    <property type="evidence" value="ECO:0007669"/>
    <property type="project" value="UniProtKB-SubCell"/>
</dbReference>
<dbReference type="GeneID" id="37070085"/>
<dbReference type="RefSeq" id="XP_025401685.1">
    <property type="nucleotide sequence ID" value="XM_025547848.1"/>
</dbReference>
<evidence type="ECO:0000259" key="7">
    <source>
        <dbReference type="Pfam" id="PF20684"/>
    </source>
</evidence>
<dbReference type="AlphaFoldDB" id="A0A317WNU8"/>
<feature type="transmembrane region" description="Helical" evidence="6">
    <location>
        <begin position="95"/>
        <end position="115"/>
    </location>
</feature>
<dbReference type="PANTHER" id="PTHR33048">
    <property type="entry name" value="PTH11-LIKE INTEGRAL MEMBRANE PROTEIN (AFU_ORTHOLOGUE AFUA_5G11245)"/>
    <property type="match status" value="1"/>
</dbReference>
<feature type="domain" description="Rhodopsin" evidence="7">
    <location>
        <begin position="33"/>
        <end position="273"/>
    </location>
</feature>
<evidence type="ECO:0000256" key="2">
    <source>
        <dbReference type="ARBA" id="ARBA00022692"/>
    </source>
</evidence>
<gene>
    <name evidence="8" type="ORF">BO70DRAFT_426995</name>
</gene>
<keyword evidence="9" id="KW-1185">Reference proteome</keyword>
<comment type="caution">
    <text evidence="8">The sequence shown here is derived from an EMBL/GenBank/DDBJ whole genome shotgun (WGS) entry which is preliminary data.</text>
</comment>
<evidence type="ECO:0000256" key="1">
    <source>
        <dbReference type="ARBA" id="ARBA00004141"/>
    </source>
</evidence>
<dbReference type="InterPro" id="IPR049326">
    <property type="entry name" value="Rhodopsin_dom_fungi"/>
</dbReference>
<dbReference type="InterPro" id="IPR052337">
    <property type="entry name" value="SAT4-like"/>
</dbReference>
<dbReference type="EMBL" id="MSFL01000005">
    <property type="protein sequence ID" value="PWY88149.1"/>
    <property type="molecule type" value="Genomic_DNA"/>
</dbReference>
<comment type="similarity">
    <text evidence="5">Belongs to the SAT4 family.</text>
</comment>
<proteinExistence type="inferred from homology"/>
<keyword evidence="3 6" id="KW-1133">Transmembrane helix</keyword>
<evidence type="ECO:0000256" key="6">
    <source>
        <dbReference type="SAM" id="Phobius"/>
    </source>
</evidence>
<dbReference type="VEuPathDB" id="FungiDB:BO70DRAFT_426995"/>
<reference evidence="8 9" key="1">
    <citation type="submission" date="2016-12" db="EMBL/GenBank/DDBJ databases">
        <title>The genomes of Aspergillus section Nigri reveals drivers in fungal speciation.</title>
        <authorList>
            <consortium name="DOE Joint Genome Institute"/>
            <person name="Vesth T.C."/>
            <person name="Nybo J."/>
            <person name="Theobald S."/>
            <person name="Brandl J."/>
            <person name="Frisvad J.C."/>
            <person name="Nielsen K.F."/>
            <person name="Lyhne E.K."/>
            <person name="Kogle M.E."/>
            <person name="Kuo A."/>
            <person name="Riley R."/>
            <person name="Clum A."/>
            <person name="Nolan M."/>
            <person name="Lipzen A."/>
            <person name="Salamov A."/>
            <person name="Henrissat B."/>
            <person name="Wiebenga A."/>
            <person name="De Vries R.P."/>
            <person name="Grigoriev I.V."/>
            <person name="Mortensen U.H."/>
            <person name="Andersen M.R."/>
            <person name="Baker S.E."/>
        </authorList>
    </citation>
    <scope>NUCLEOTIDE SEQUENCE [LARGE SCALE GENOMIC DNA]</scope>
    <source>
        <strain evidence="8 9">CBS 117.55</strain>
    </source>
</reference>
<evidence type="ECO:0000256" key="4">
    <source>
        <dbReference type="ARBA" id="ARBA00023136"/>
    </source>
</evidence>
<feature type="transmembrane region" description="Helical" evidence="6">
    <location>
        <begin position="246"/>
        <end position="272"/>
    </location>
</feature>
<dbReference type="OrthoDB" id="5331848at2759"/>
<keyword evidence="2 6" id="KW-0812">Transmembrane</keyword>
<feature type="transmembrane region" description="Helical" evidence="6">
    <location>
        <begin position="209"/>
        <end position="231"/>
    </location>
</feature>
<evidence type="ECO:0000313" key="8">
    <source>
        <dbReference type="EMBL" id="PWY88149.1"/>
    </source>
</evidence>
<dbReference type="Proteomes" id="UP000247233">
    <property type="component" value="Unassembled WGS sequence"/>
</dbReference>
<accession>A0A317WNU8</accession>
<name>A0A317WNU8_9EURO</name>
<feature type="transmembrane region" description="Helical" evidence="6">
    <location>
        <begin position="49"/>
        <end position="70"/>
    </location>
</feature>
<dbReference type="Pfam" id="PF20684">
    <property type="entry name" value="Fung_rhodopsin"/>
    <property type="match status" value="1"/>
</dbReference>